<dbReference type="Proteomes" id="UP000887222">
    <property type="component" value="Unassembled WGS sequence"/>
</dbReference>
<feature type="domain" description="Putative zinc-finger" evidence="1">
    <location>
        <begin position="7"/>
        <end position="41"/>
    </location>
</feature>
<evidence type="ECO:0000313" key="3">
    <source>
        <dbReference type="Proteomes" id="UP000887222"/>
    </source>
</evidence>
<evidence type="ECO:0000313" key="2">
    <source>
        <dbReference type="EMBL" id="GIZ50751.1"/>
    </source>
</evidence>
<dbReference type="Pfam" id="PF13490">
    <property type="entry name" value="zf-HC2"/>
    <property type="match status" value="1"/>
</dbReference>
<proteinExistence type="predicted"/>
<organism evidence="2 3">
    <name type="scientific">Noviherbaspirillum aridicola</name>
    <dbReference type="NCBI Taxonomy" id="2849687"/>
    <lineage>
        <taxon>Bacteria</taxon>
        <taxon>Pseudomonadati</taxon>
        <taxon>Pseudomonadota</taxon>
        <taxon>Betaproteobacteria</taxon>
        <taxon>Burkholderiales</taxon>
        <taxon>Oxalobacteraceae</taxon>
        <taxon>Noviherbaspirillum</taxon>
    </lineage>
</organism>
<dbReference type="InterPro" id="IPR027383">
    <property type="entry name" value="Znf_put"/>
</dbReference>
<accession>A0ABQ4Q125</accession>
<dbReference type="RefSeq" id="WP_220806928.1">
    <property type="nucleotide sequence ID" value="NZ_BPMK01000003.1"/>
</dbReference>
<gene>
    <name evidence="2" type="ORF">NCCP691_07650</name>
</gene>
<keyword evidence="3" id="KW-1185">Reference proteome</keyword>
<evidence type="ECO:0000259" key="1">
    <source>
        <dbReference type="Pfam" id="PF13490"/>
    </source>
</evidence>
<protein>
    <recommendedName>
        <fullName evidence="1">Putative zinc-finger domain-containing protein</fullName>
    </recommendedName>
</protein>
<sequence length="67" mass="7706">MKIGTHCKEVHRLTSEGMDRPLSLGERAGVRLHLLRCEACRNFAGQMRLLREAMRRMTPDGDEKDKP</sequence>
<dbReference type="EMBL" id="BPMK01000003">
    <property type="protein sequence ID" value="GIZ50751.1"/>
    <property type="molecule type" value="Genomic_DNA"/>
</dbReference>
<comment type="caution">
    <text evidence="2">The sequence shown here is derived from an EMBL/GenBank/DDBJ whole genome shotgun (WGS) entry which is preliminary data.</text>
</comment>
<reference evidence="2 3" key="1">
    <citation type="journal article" date="2022" name="Int. J. Syst. Evol. Microbiol.">
        <title>Noviherbaspirillum aridicola sp. nov., isolated from an arid soil in Pakistan.</title>
        <authorList>
            <person name="Khan I.U."/>
            <person name="Saqib M."/>
            <person name="Amin A."/>
            <person name="Hussain F."/>
            <person name="Li L."/>
            <person name="Liu Y.H."/>
            <person name="Fang B.Z."/>
            <person name="Ahmed I."/>
            <person name="Li W.J."/>
        </authorList>
    </citation>
    <scope>NUCLEOTIDE SEQUENCE [LARGE SCALE GENOMIC DNA]</scope>
    <source>
        <strain evidence="2 3">NCCP-691</strain>
    </source>
</reference>
<name>A0ABQ4Q125_9BURK</name>